<name>A0A0M4TFR3_9GAMM</name>
<keyword evidence="1" id="KW-0805">Transcription regulation</keyword>
<protein>
    <submittedName>
        <fullName evidence="5">AraC family transcriptional regulator</fullName>
    </submittedName>
</protein>
<dbReference type="PRINTS" id="PR00032">
    <property type="entry name" value="HTHARAC"/>
</dbReference>
<dbReference type="EMBL" id="CP012678">
    <property type="protein sequence ID" value="ALF60166.1"/>
    <property type="molecule type" value="Genomic_DNA"/>
</dbReference>
<proteinExistence type="predicted"/>
<gene>
    <name evidence="5" type="ORF">AOC03_09060</name>
</gene>
<dbReference type="InterPro" id="IPR018062">
    <property type="entry name" value="HTH_AraC-typ_CS"/>
</dbReference>
<dbReference type="SMART" id="SM00342">
    <property type="entry name" value="HTH_ARAC"/>
    <property type="match status" value="1"/>
</dbReference>
<dbReference type="InterPro" id="IPR018060">
    <property type="entry name" value="HTH_AraC"/>
</dbReference>
<reference evidence="5 6" key="1">
    <citation type="submission" date="2015-09" db="EMBL/GenBank/DDBJ databases">
        <title>Complete genome of Psychrobacter urativorans R10.10B.</title>
        <authorList>
            <person name="See-Too W.S."/>
            <person name="Chan K.G."/>
        </authorList>
    </citation>
    <scope>NUCLEOTIDE SEQUENCE [LARGE SCALE GENOMIC DNA]</scope>
    <source>
        <strain evidence="5 6">R10.10B</strain>
    </source>
</reference>
<keyword evidence="6" id="KW-1185">Reference proteome</keyword>
<dbReference type="AlphaFoldDB" id="A0A0M4TFR3"/>
<dbReference type="InterPro" id="IPR020449">
    <property type="entry name" value="Tscrpt_reg_AraC-type_HTH"/>
</dbReference>
<dbReference type="RefSeq" id="WP_062535275.1">
    <property type="nucleotide sequence ID" value="NZ_CP012678.1"/>
</dbReference>
<keyword evidence="2" id="KW-0238">DNA-binding</keyword>
<dbReference type="GO" id="GO:0003700">
    <property type="term" value="F:DNA-binding transcription factor activity"/>
    <property type="evidence" value="ECO:0007669"/>
    <property type="project" value="InterPro"/>
</dbReference>
<dbReference type="InterPro" id="IPR009057">
    <property type="entry name" value="Homeodomain-like_sf"/>
</dbReference>
<sequence length="312" mass="35033">MDALSTLLQQTQHLTDTRYYGVNFSGDWAYSITSSDAVYFYLVQSGSFHISIGEMSRKIYAGDMVMIPNAHKHVCYALGHHGDDAKPLDKASLNCSQGVVDASEDGSLKVQLILVECHYDKELLLPLLSALPAILPEHDDMHESRFKALDEAVGFIILESEYERLGKLAMINLWASIVLVECLRTHIESLPKTSDSWLLAMKDLHLSKALTVMHGKPNHSWSTHELANEAGMSRSSFTQRFKETVGVPPLSYLTDYRLRLAARHLRLHQNSIGQISEMVGYASNSTFSQAFKRVYGMSPKVYQQQYSPSCSR</sequence>
<dbReference type="OrthoDB" id="9783876at2"/>
<dbReference type="PROSITE" id="PS00041">
    <property type="entry name" value="HTH_ARAC_FAMILY_1"/>
    <property type="match status" value="1"/>
</dbReference>
<dbReference type="GO" id="GO:0043565">
    <property type="term" value="F:sequence-specific DNA binding"/>
    <property type="evidence" value="ECO:0007669"/>
    <property type="project" value="InterPro"/>
</dbReference>
<dbReference type="PANTHER" id="PTHR46796:SF13">
    <property type="entry name" value="HTH-TYPE TRANSCRIPTIONAL ACTIVATOR RHAS"/>
    <property type="match status" value="1"/>
</dbReference>
<evidence type="ECO:0000259" key="4">
    <source>
        <dbReference type="PROSITE" id="PS01124"/>
    </source>
</evidence>
<evidence type="ECO:0000313" key="6">
    <source>
        <dbReference type="Proteomes" id="UP000059847"/>
    </source>
</evidence>
<evidence type="ECO:0000256" key="2">
    <source>
        <dbReference type="ARBA" id="ARBA00023125"/>
    </source>
</evidence>
<organism evidence="5 6">
    <name type="scientific">Psychrobacter urativorans</name>
    <dbReference type="NCBI Taxonomy" id="45610"/>
    <lineage>
        <taxon>Bacteria</taxon>
        <taxon>Pseudomonadati</taxon>
        <taxon>Pseudomonadota</taxon>
        <taxon>Gammaproteobacteria</taxon>
        <taxon>Moraxellales</taxon>
        <taxon>Moraxellaceae</taxon>
        <taxon>Psychrobacter</taxon>
    </lineage>
</organism>
<dbReference type="Gene3D" id="1.10.10.60">
    <property type="entry name" value="Homeodomain-like"/>
    <property type="match status" value="2"/>
</dbReference>
<dbReference type="PANTHER" id="PTHR46796">
    <property type="entry name" value="HTH-TYPE TRANSCRIPTIONAL ACTIVATOR RHAS-RELATED"/>
    <property type="match status" value="1"/>
</dbReference>
<feature type="domain" description="HTH araC/xylS-type" evidence="4">
    <location>
        <begin position="207"/>
        <end position="305"/>
    </location>
</feature>
<evidence type="ECO:0000256" key="3">
    <source>
        <dbReference type="ARBA" id="ARBA00023163"/>
    </source>
</evidence>
<dbReference type="InterPro" id="IPR032783">
    <property type="entry name" value="AraC_lig"/>
</dbReference>
<dbReference type="SUPFAM" id="SSF46689">
    <property type="entry name" value="Homeodomain-like"/>
    <property type="match status" value="2"/>
</dbReference>
<dbReference type="PROSITE" id="PS01124">
    <property type="entry name" value="HTH_ARAC_FAMILY_2"/>
    <property type="match status" value="1"/>
</dbReference>
<dbReference type="Pfam" id="PF12833">
    <property type="entry name" value="HTH_18"/>
    <property type="match status" value="1"/>
</dbReference>
<evidence type="ECO:0000313" key="5">
    <source>
        <dbReference type="EMBL" id="ALF60166.1"/>
    </source>
</evidence>
<dbReference type="STRING" id="45610.AOC03_09060"/>
<keyword evidence="3" id="KW-0804">Transcription</keyword>
<dbReference type="InterPro" id="IPR050204">
    <property type="entry name" value="AraC_XylS_family_regulators"/>
</dbReference>
<dbReference type="KEGG" id="pur:AOC03_09060"/>
<dbReference type="Proteomes" id="UP000059847">
    <property type="component" value="Chromosome"/>
</dbReference>
<accession>A0A0M4TFR3</accession>
<dbReference type="Pfam" id="PF12852">
    <property type="entry name" value="Cupin_6"/>
    <property type="match status" value="1"/>
</dbReference>
<evidence type="ECO:0000256" key="1">
    <source>
        <dbReference type="ARBA" id="ARBA00023015"/>
    </source>
</evidence>